<dbReference type="AlphaFoldDB" id="A0A8A7K6F0"/>
<proteinExistence type="inferred from homology"/>
<comment type="function">
    <text evidence="5">Acts as an anti-CsrA protein, binds CsrA and prevents it from repressing translation of its target genes, one of which is flagellin. Binds to flagellin and participates in the assembly of the flagellum.</text>
</comment>
<evidence type="ECO:0000313" key="7">
    <source>
        <dbReference type="Proteomes" id="UP000665020"/>
    </source>
</evidence>
<evidence type="ECO:0000313" key="6">
    <source>
        <dbReference type="EMBL" id="QTL96931.1"/>
    </source>
</evidence>
<sequence>MLVETSNFGKIEIKKEKMIDFIEPILGFEKYKRFTIIDNLEDDIFYWLQSLDRPDLSFIMINPLAFVDKYNLSIPLKFQQRLKLEEDSEVVFYTIVVIDQTTGDIRTNLKAPVIINTDNNKAVQLVLDEEYPTRFYLFKADPVVEGTG</sequence>
<dbReference type="GO" id="GO:0006417">
    <property type="term" value="P:regulation of translation"/>
    <property type="evidence" value="ECO:0007669"/>
    <property type="project" value="UniProtKB-KW"/>
</dbReference>
<dbReference type="Gene3D" id="2.30.290.10">
    <property type="entry name" value="BH3618-like"/>
    <property type="match status" value="1"/>
</dbReference>
<dbReference type="PANTHER" id="PTHR39190:SF1">
    <property type="entry name" value="FLAGELLAR ASSEMBLY FACTOR FLIW"/>
    <property type="match status" value="1"/>
</dbReference>
<comment type="similarity">
    <text evidence="5">Belongs to the FliW family.</text>
</comment>
<keyword evidence="2 5" id="KW-1005">Bacterial flagellum biogenesis</keyword>
<dbReference type="Proteomes" id="UP000665020">
    <property type="component" value="Chromosome"/>
</dbReference>
<dbReference type="SUPFAM" id="SSF141457">
    <property type="entry name" value="BH3618-like"/>
    <property type="match status" value="1"/>
</dbReference>
<dbReference type="KEGG" id="ifn:GM661_02540"/>
<comment type="subcellular location">
    <subcellularLocation>
        <location evidence="5">Cytoplasm</location>
    </subcellularLocation>
</comment>
<keyword evidence="6" id="KW-0969">Cilium</keyword>
<dbReference type="Pfam" id="PF02623">
    <property type="entry name" value="FliW"/>
    <property type="match status" value="1"/>
</dbReference>
<comment type="subunit">
    <text evidence="5">Interacts with translational regulator CsrA and flagellin(s).</text>
</comment>
<name>A0A8A7K6F0_9FIRM</name>
<evidence type="ECO:0000256" key="2">
    <source>
        <dbReference type="ARBA" id="ARBA00022795"/>
    </source>
</evidence>
<organism evidence="6 7">
    <name type="scientific">Iocasia fonsfrigidae</name>
    <dbReference type="NCBI Taxonomy" id="2682810"/>
    <lineage>
        <taxon>Bacteria</taxon>
        <taxon>Bacillati</taxon>
        <taxon>Bacillota</taxon>
        <taxon>Clostridia</taxon>
        <taxon>Halanaerobiales</taxon>
        <taxon>Halanaerobiaceae</taxon>
        <taxon>Iocasia</taxon>
    </lineage>
</organism>
<keyword evidence="7" id="KW-1185">Reference proteome</keyword>
<dbReference type="EMBL" id="CP046640">
    <property type="protein sequence ID" value="QTL96931.1"/>
    <property type="molecule type" value="Genomic_DNA"/>
</dbReference>
<accession>A0A8A7K6F0</accession>
<dbReference type="RefSeq" id="WP_230868602.1">
    <property type="nucleotide sequence ID" value="NZ_CP046640.1"/>
</dbReference>
<dbReference type="PANTHER" id="PTHR39190">
    <property type="entry name" value="FLAGELLAR ASSEMBLY FACTOR FLIW"/>
    <property type="match status" value="1"/>
</dbReference>
<evidence type="ECO:0000256" key="3">
    <source>
        <dbReference type="ARBA" id="ARBA00022845"/>
    </source>
</evidence>
<protein>
    <recommendedName>
        <fullName evidence="5">Flagellar assembly factor FliW</fullName>
    </recommendedName>
</protein>
<reference evidence="6" key="1">
    <citation type="submission" date="2019-12" db="EMBL/GenBank/DDBJ databases">
        <authorList>
            <person name="zhang j."/>
            <person name="sun C.M."/>
        </authorList>
    </citation>
    <scope>NUCLEOTIDE SEQUENCE</scope>
    <source>
        <strain evidence="6">NS-1</strain>
    </source>
</reference>
<dbReference type="HAMAP" id="MF_01185">
    <property type="entry name" value="FliW"/>
    <property type="match status" value="1"/>
</dbReference>
<evidence type="ECO:0000256" key="1">
    <source>
        <dbReference type="ARBA" id="ARBA00022490"/>
    </source>
</evidence>
<evidence type="ECO:0000256" key="5">
    <source>
        <dbReference type="HAMAP-Rule" id="MF_01185"/>
    </source>
</evidence>
<dbReference type="InterPro" id="IPR024046">
    <property type="entry name" value="Flagellar_assmbl_FliW_dom_sf"/>
</dbReference>
<keyword evidence="3 5" id="KW-0810">Translation regulation</keyword>
<keyword evidence="1 5" id="KW-0963">Cytoplasm</keyword>
<keyword evidence="6" id="KW-0966">Cell projection</keyword>
<keyword evidence="6" id="KW-0282">Flagellum</keyword>
<evidence type="ECO:0000256" key="4">
    <source>
        <dbReference type="ARBA" id="ARBA00023186"/>
    </source>
</evidence>
<dbReference type="GO" id="GO:0044780">
    <property type="term" value="P:bacterial-type flagellum assembly"/>
    <property type="evidence" value="ECO:0007669"/>
    <property type="project" value="UniProtKB-UniRule"/>
</dbReference>
<dbReference type="InterPro" id="IPR003775">
    <property type="entry name" value="Flagellar_assembly_factor_FliW"/>
</dbReference>
<dbReference type="GO" id="GO:0005737">
    <property type="term" value="C:cytoplasm"/>
    <property type="evidence" value="ECO:0007669"/>
    <property type="project" value="UniProtKB-SubCell"/>
</dbReference>
<gene>
    <name evidence="5" type="primary">fliW</name>
    <name evidence="6" type="ORF">GM661_02540</name>
</gene>
<keyword evidence="4 5" id="KW-0143">Chaperone</keyword>